<reference evidence="2 3" key="1">
    <citation type="journal article" date="2010" name="J. Bacteriol.">
        <title>Genome sequence of a cellulose-producing bacterium, Gluconacetobacter hansenii ATCC 23769.</title>
        <authorList>
            <person name="Iyer P.R."/>
            <person name="Geib S.M."/>
            <person name="Catchmark J."/>
            <person name="Kao T.H."/>
            <person name="Tien M."/>
        </authorList>
    </citation>
    <scope>NUCLEOTIDE SEQUENCE [LARGE SCALE GENOMIC DNA]</scope>
    <source>
        <strain evidence="2 3">ATCC 23769</strain>
    </source>
</reference>
<name>D5QCT9_NOVHA</name>
<proteinExistence type="predicted"/>
<dbReference type="Proteomes" id="UP000006468">
    <property type="component" value="Chromosome"/>
</dbReference>
<feature type="region of interest" description="Disordered" evidence="1">
    <location>
        <begin position="31"/>
        <end position="59"/>
    </location>
</feature>
<organism evidence="2 3">
    <name type="scientific">Novacetimonas hansenii ATCC 23769</name>
    <dbReference type="NCBI Taxonomy" id="714995"/>
    <lineage>
        <taxon>Bacteria</taxon>
        <taxon>Pseudomonadati</taxon>
        <taxon>Pseudomonadota</taxon>
        <taxon>Alphaproteobacteria</taxon>
        <taxon>Acetobacterales</taxon>
        <taxon>Acetobacteraceae</taxon>
        <taxon>Novacetimonas</taxon>
    </lineage>
</organism>
<evidence type="ECO:0000313" key="3">
    <source>
        <dbReference type="Proteomes" id="UP000006468"/>
    </source>
</evidence>
<protein>
    <submittedName>
        <fullName evidence="2">Uncharacterized protein</fullName>
    </submittedName>
</protein>
<dbReference type="AlphaFoldDB" id="D5QCT9"/>
<sequence>MNIGAQAIFLHIPKAGLILPVIPSVNAQPALHAAHETPQPPPQNYGAPMPHTPAPSPDVTDVAGICTHLHDIRGILSPALIKADLLSAHPDAQVRAGAEVIIQAIEATVGRLDLMRRTCLPARE</sequence>
<accession>D5QCT9</accession>
<evidence type="ECO:0000256" key="1">
    <source>
        <dbReference type="SAM" id="MobiDB-lite"/>
    </source>
</evidence>
<dbReference type="HOGENOM" id="CLU_2000868_0_0_5"/>
<evidence type="ECO:0000313" key="2">
    <source>
        <dbReference type="EMBL" id="EFG85128.1"/>
    </source>
</evidence>
<dbReference type="EMBL" id="ADTV01000015">
    <property type="protein sequence ID" value="EFG85128.1"/>
    <property type="molecule type" value="Genomic_DNA"/>
</dbReference>
<comment type="caution">
    <text evidence="2">The sequence shown here is derived from an EMBL/GenBank/DDBJ whole genome shotgun (WGS) entry which is preliminary data.</text>
</comment>
<gene>
    <name evidence="2" type="ORF">GXY_04724</name>
</gene>